<feature type="region of interest" description="Disordered" evidence="1">
    <location>
        <begin position="53"/>
        <end position="84"/>
    </location>
</feature>
<evidence type="ECO:0008006" key="4">
    <source>
        <dbReference type="Google" id="ProtNLM"/>
    </source>
</evidence>
<evidence type="ECO:0000256" key="1">
    <source>
        <dbReference type="SAM" id="MobiDB-lite"/>
    </source>
</evidence>
<keyword evidence="3" id="KW-1185">Reference proteome</keyword>
<evidence type="ECO:0000313" key="3">
    <source>
        <dbReference type="Proteomes" id="UP001597114"/>
    </source>
</evidence>
<dbReference type="Proteomes" id="UP001597114">
    <property type="component" value="Unassembled WGS sequence"/>
</dbReference>
<dbReference type="EMBL" id="JBHUCO010000058">
    <property type="protein sequence ID" value="MFD1523140.1"/>
    <property type="molecule type" value="Genomic_DNA"/>
</dbReference>
<gene>
    <name evidence="2" type="ORF">ACFSJD_37040</name>
</gene>
<accession>A0ABW4F8D2</accession>
<protein>
    <recommendedName>
        <fullName evidence="4">DUF222 domain-containing protein</fullName>
    </recommendedName>
</protein>
<dbReference type="RefSeq" id="WP_344727736.1">
    <property type="nucleotide sequence ID" value="NZ_BAAAUS010000046.1"/>
</dbReference>
<comment type="caution">
    <text evidence="2">The sequence shown here is derived from an EMBL/GenBank/DDBJ whole genome shotgun (WGS) entry which is preliminary data.</text>
</comment>
<sequence length="84" mass="8986">MPPEAGELTAQLDALIAEATSALDELRELTRSIHPPILAEGGLHPALKTLARPARADRAGHAAAARADRDRRPLHGCRGLEQRP</sequence>
<feature type="compositionally biased region" description="Basic and acidic residues" evidence="1">
    <location>
        <begin position="54"/>
        <end position="84"/>
    </location>
</feature>
<organism evidence="2 3">
    <name type="scientific">Pseudonocardia yunnanensis</name>
    <dbReference type="NCBI Taxonomy" id="58107"/>
    <lineage>
        <taxon>Bacteria</taxon>
        <taxon>Bacillati</taxon>
        <taxon>Actinomycetota</taxon>
        <taxon>Actinomycetes</taxon>
        <taxon>Pseudonocardiales</taxon>
        <taxon>Pseudonocardiaceae</taxon>
        <taxon>Pseudonocardia</taxon>
    </lineage>
</organism>
<proteinExistence type="predicted"/>
<evidence type="ECO:0000313" key="2">
    <source>
        <dbReference type="EMBL" id="MFD1523140.1"/>
    </source>
</evidence>
<name>A0ABW4F8D2_9PSEU</name>
<reference evidence="3" key="1">
    <citation type="journal article" date="2019" name="Int. J. Syst. Evol. Microbiol.">
        <title>The Global Catalogue of Microorganisms (GCM) 10K type strain sequencing project: providing services to taxonomists for standard genome sequencing and annotation.</title>
        <authorList>
            <consortium name="The Broad Institute Genomics Platform"/>
            <consortium name="The Broad Institute Genome Sequencing Center for Infectious Disease"/>
            <person name="Wu L."/>
            <person name="Ma J."/>
        </authorList>
    </citation>
    <scope>NUCLEOTIDE SEQUENCE [LARGE SCALE GENOMIC DNA]</scope>
    <source>
        <strain evidence="3">CCM 7043</strain>
    </source>
</reference>